<name>A0A8S0SWW0_OLEEU</name>
<dbReference type="OrthoDB" id="196131at2759"/>
<evidence type="ECO:0000313" key="2">
    <source>
        <dbReference type="Proteomes" id="UP000594638"/>
    </source>
</evidence>
<dbReference type="Gramene" id="OE9A062065T1">
    <property type="protein sequence ID" value="OE9A062065C1"/>
    <property type="gene ID" value="OE9A062065"/>
</dbReference>
<accession>A0A8S0SWW0</accession>
<sequence length="123" mass="13747">MIDMGFELQVGGVLDSMLSSKLKPENEDDELDKNKIYRTTYVFSATMSPAVEGLARKYNSLIVSLLACYLMKENDKPGRLKKLLDEIGDKITIVFVNKKKVVALIYPDVAHVTSYNMPGNVEA</sequence>
<comment type="caution">
    <text evidence="1">The sequence shown here is derived from an EMBL/GenBank/DDBJ whole genome shotgun (WGS) entry which is preliminary data.</text>
</comment>
<dbReference type="InterPro" id="IPR027417">
    <property type="entry name" value="P-loop_NTPase"/>
</dbReference>
<dbReference type="EMBL" id="CACTIH010005543">
    <property type="protein sequence ID" value="CAA2997121.1"/>
    <property type="molecule type" value="Genomic_DNA"/>
</dbReference>
<gene>
    <name evidence="1" type="ORF">OLEA9_A062065</name>
</gene>
<organism evidence="1 2">
    <name type="scientific">Olea europaea subsp. europaea</name>
    <dbReference type="NCBI Taxonomy" id="158383"/>
    <lineage>
        <taxon>Eukaryota</taxon>
        <taxon>Viridiplantae</taxon>
        <taxon>Streptophyta</taxon>
        <taxon>Embryophyta</taxon>
        <taxon>Tracheophyta</taxon>
        <taxon>Spermatophyta</taxon>
        <taxon>Magnoliopsida</taxon>
        <taxon>eudicotyledons</taxon>
        <taxon>Gunneridae</taxon>
        <taxon>Pentapetalae</taxon>
        <taxon>asterids</taxon>
        <taxon>lamiids</taxon>
        <taxon>Lamiales</taxon>
        <taxon>Oleaceae</taxon>
        <taxon>Oleeae</taxon>
        <taxon>Olea</taxon>
    </lineage>
</organism>
<protein>
    <submittedName>
        <fullName evidence="1">Uncharacterized protein</fullName>
    </submittedName>
</protein>
<dbReference type="AlphaFoldDB" id="A0A8S0SWW0"/>
<dbReference type="Proteomes" id="UP000594638">
    <property type="component" value="Unassembled WGS sequence"/>
</dbReference>
<proteinExistence type="predicted"/>
<evidence type="ECO:0000313" key="1">
    <source>
        <dbReference type="EMBL" id="CAA2997121.1"/>
    </source>
</evidence>
<keyword evidence="2" id="KW-1185">Reference proteome</keyword>
<reference evidence="1 2" key="1">
    <citation type="submission" date="2019-12" db="EMBL/GenBank/DDBJ databases">
        <authorList>
            <person name="Alioto T."/>
            <person name="Alioto T."/>
            <person name="Gomez Garrido J."/>
        </authorList>
    </citation>
    <scope>NUCLEOTIDE SEQUENCE [LARGE SCALE GENOMIC DNA]</scope>
</reference>
<dbReference type="Gene3D" id="3.40.50.300">
    <property type="entry name" value="P-loop containing nucleotide triphosphate hydrolases"/>
    <property type="match status" value="1"/>
</dbReference>